<accession>A0A3P6CYY1</accession>
<comment type="cofactor">
    <cofactor evidence="2">
        <name>Ca(2+)</name>
        <dbReference type="ChEBI" id="CHEBI:29108"/>
    </cofactor>
</comment>
<dbReference type="GO" id="GO:0004435">
    <property type="term" value="F:phosphatidylinositol-4,5-bisphosphate phospholipase C activity"/>
    <property type="evidence" value="ECO:0007669"/>
    <property type="project" value="UniProtKB-EC"/>
</dbReference>
<evidence type="ECO:0000256" key="7">
    <source>
        <dbReference type="ARBA" id="ARBA00022963"/>
    </source>
</evidence>
<evidence type="ECO:0000256" key="10">
    <source>
        <dbReference type="ARBA" id="ARBA00023224"/>
    </source>
</evidence>
<dbReference type="AlphaFoldDB" id="A0A3P6CYY1"/>
<dbReference type="GO" id="GO:0005886">
    <property type="term" value="C:plasma membrane"/>
    <property type="evidence" value="ECO:0007669"/>
    <property type="project" value="UniProtKB-SubCell"/>
</dbReference>
<protein>
    <recommendedName>
        <fullName evidence="4 11">Phosphoinositide phospholipase C</fullName>
        <ecNumber evidence="4 11">3.1.4.11</ecNumber>
    </recommendedName>
</protein>
<dbReference type="Pfam" id="PF00168">
    <property type="entry name" value="C2"/>
    <property type="match status" value="1"/>
</dbReference>
<evidence type="ECO:0000259" key="13">
    <source>
        <dbReference type="PROSITE" id="PS50004"/>
    </source>
</evidence>
<dbReference type="InterPro" id="IPR000008">
    <property type="entry name" value="C2_dom"/>
</dbReference>
<feature type="region of interest" description="Disordered" evidence="12">
    <location>
        <begin position="317"/>
        <end position="345"/>
    </location>
</feature>
<gene>
    <name evidence="15" type="ORF">BOLC4T28285H</name>
</gene>
<comment type="subcellular location">
    <subcellularLocation>
        <location evidence="3">Cell membrane</location>
        <topology evidence="3">Peripheral membrane protein</topology>
    </subcellularLocation>
</comment>
<dbReference type="SMART" id="SM00239">
    <property type="entry name" value="C2"/>
    <property type="match status" value="1"/>
</dbReference>
<dbReference type="InterPro" id="IPR011992">
    <property type="entry name" value="EF-hand-dom_pair"/>
</dbReference>
<dbReference type="PROSITE" id="PS50004">
    <property type="entry name" value="C2"/>
    <property type="match status" value="1"/>
</dbReference>
<evidence type="ECO:0000256" key="6">
    <source>
        <dbReference type="ARBA" id="ARBA00022801"/>
    </source>
</evidence>
<dbReference type="Pfam" id="PF00388">
    <property type="entry name" value="PI-PLC-X"/>
    <property type="match status" value="1"/>
</dbReference>
<dbReference type="SUPFAM" id="SSF47473">
    <property type="entry name" value="EF-hand"/>
    <property type="match status" value="1"/>
</dbReference>
<dbReference type="GO" id="GO:0006950">
    <property type="term" value="P:response to stress"/>
    <property type="evidence" value="ECO:0007669"/>
    <property type="project" value="UniProtKB-ARBA"/>
</dbReference>
<dbReference type="PANTHER" id="PTHR10336:SF101">
    <property type="entry name" value="PHOSPHOINOSITIDE PHOSPHOLIPASE C 6"/>
    <property type="match status" value="1"/>
</dbReference>
<feature type="compositionally biased region" description="Acidic residues" evidence="12">
    <location>
        <begin position="330"/>
        <end position="339"/>
    </location>
</feature>
<dbReference type="PRINTS" id="PR00390">
    <property type="entry name" value="PHPHLIPASEC"/>
</dbReference>
<dbReference type="EMBL" id="LR031873">
    <property type="protein sequence ID" value="VDD15685.1"/>
    <property type="molecule type" value="Genomic_DNA"/>
</dbReference>
<dbReference type="EC" id="3.1.4.11" evidence="4 11"/>
<sequence length="623" mass="71165">MGKEKKTESHSNGSYNYKMFKCFNRKFKINEVQPTNDVRDAFCKFSVGGGGGGGDGDRSSGVMGAEQLCSFLDDHHVHSVTTVAEAQRLIDEVIRRRHHVTRFTRHGLDLDDFFNFLFYDDLNPPIKSHVHQDMTAPLSHYFIYTGHNSYLTGNQLSSDCSEVPVIKALQRGVRVIELDLWPNSTGTDINVLHGRTLTTPVPLIKCLKSIRDYAFSSSPYPVIITLEDHLTADLQAKVAEMATKIFGQMLYYPESDNLEEFPSPASLLHRIIISTKPPKEYLESRNPLVKQKDNSNVCPSSEEETLVTEEIQTLESMLSCDDSETKSDSDQQEEEEEASEEQKPVYKRLITIHAGKPKGSVKEEMKGAVDKVRRLSLSEQELDRTCSSNSQDVVRFTQKNLLRIYPKGTRINSSNYKPLIGWTHGAQMIAFNMQGYGKSLWMMHGMFRANGGCGYVKKPNFLMKKGFHEEVFDPRKKLPVKETLKASQQQFNNTIKDVKVYMGDGWRLDFSHTHFDAYSPPDFYTKMFIVGVPADNAKRKTKIIEDNWYPIWDEEFSFPLTVPELALLRIEVREYDMSEKDDFGGQTCLPVSELRPGIRSVPLYDKKGEKMKSVRLLMRFIFE</sequence>
<evidence type="ECO:0000256" key="3">
    <source>
        <dbReference type="ARBA" id="ARBA00004202"/>
    </source>
</evidence>
<dbReference type="GO" id="GO:0048015">
    <property type="term" value="P:phosphatidylinositol-mediated signaling"/>
    <property type="evidence" value="ECO:0007669"/>
    <property type="project" value="TreeGrafter"/>
</dbReference>
<dbReference type="SUPFAM" id="SSF49562">
    <property type="entry name" value="C2 domain (Calcium/lipid-binding domain, CaLB)"/>
    <property type="match status" value="1"/>
</dbReference>
<dbReference type="InterPro" id="IPR001192">
    <property type="entry name" value="PI-PLC_fam"/>
</dbReference>
<organism evidence="15">
    <name type="scientific">Brassica oleracea</name>
    <name type="common">Wild cabbage</name>
    <dbReference type="NCBI Taxonomy" id="3712"/>
    <lineage>
        <taxon>Eukaryota</taxon>
        <taxon>Viridiplantae</taxon>
        <taxon>Streptophyta</taxon>
        <taxon>Embryophyta</taxon>
        <taxon>Tracheophyta</taxon>
        <taxon>Spermatophyta</taxon>
        <taxon>Magnoliopsida</taxon>
        <taxon>eudicotyledons</taxon>
        <taxon>Gunneridae</taxon>
        <taxon>Pentapetalae</taxon>
        <taxon>rosids</taxon>
        <taxon>malvids</taxon>
        <taxon>Brassicales</taxon>
        <taxon>Brassicaceae</taxon>
        <taxon>Brassiceae</taxon>
        <taxon>Brassica</taxon>
    </lineage>
</organism>
<dbReference type="GO" id="GO:0051209">
    <property type="term" value="P:release of sequestered calcium ion into cytosol"/>
    <property type="evidence" value="ECO:0007669"/>
    <property type="project" value="TreeGrafter"/>
</dbReference>
<dbReference type="FunFam" id="2.60.40.150:FF:000060">
    <property type="entry name" value="Phosphoinositide phospholipase C"/>
    <property type="match status" value="1"/>
</dbReference>
<dbReference type="InterPro" id="IPR001711">
    <property type="entry name" value="PLipase_C_Pinositol-sp_Y"/>
</dbReference>
<name>A0A3P6CYY1_BRAOL</name>
<evidence type="ECO:0000256" key="5">
    <source>
        <dbReference type="ARBA" id="ARBA00022475"/>
    </source>
</evidence>
<dbReference type="CDD" id="cd08599">
    <property type="entry name" value="PI-PLCc_plant"/>
    <property type="match status" value="1"/>
</dbReference>
<evidence type="ECO:0000259" key="14">
    <source>
        <dbReference type="PROSITE" id="PS50008"/>
    </source>
</evidence>
<dbReference type="SMART" id="SM00148">
    <property type="entry name" value="PLCXc"/>
    <property type="match status" value="1"/>
</dbReference>
<dbReference type="SUPFAM" id="SSF51695">
    <property type="entry name" value="PLC-like phosphodiesterases"/>
    <property type="match status" value="1"/>
</dbReference>
<keyword evidence="10" id="KW-0807">Transducer</keyword>
<feature type="domain" description="PI-PLC Y-box" evidence="14">
    <location>
        <begin position="376"/>
        <end position="462"/>
    </location>
</feature>
<dbReference type="CDD" id="cd00275">
    <property type="entry name" value="C2_PLC_like"/>
    <property type="match status" value="1"/>
</dbReference>
<evidence type="ECO:0000256" key="4">
    <source>
        <dbReference type="ARBA" id="ARBA00012368"/>
    </source>
</evidence>
<evidence type="ECO:0000256" key="8">
    <source>
        <dbReference type="ARBA" id="ARBA00023098"/>
    </source>
</evidence>
<evidence type="ECO:0000313" key="15">
    <source>
        <dbReference type="EMBL" id="VDD15685.1"/>
    </source>
</evidence>
<dbReference type="PROSITE" id="PS50007">
    <property type="entry name" value="PIPLC_X_DOMAIN"/>
    <property type="match status" value="1"/>
</dbReference>
<keyword evidence="8 11" id="KW-0443">Lipid metabolism</keyword>
<keyword evidence="5" id="KW-1003">Cell membrane</keyword>
<keyword evidence="9" id="KW-0472">Membrane</keyword>
<dbReference type="SMART" id="SM00149">
    <property type="entry name" value="PLCYc"/>
    <property type="match status" value="1"/>
</dbReference>
<keyword evidence="6 11" id="KW-0378">Hydrolase</keyword>
<dbReference type="GO" id="GO:0016042">
    <property type="term" value="P:lipid catabolic process"/>
    <property type="evidence" value="ECO:0007669"/>
    <property type="project" value="UniProtKB-KW"/>
</dbReference>
<dbReference type="PANTHER" id="PTHR10336">
    <property type="entry name" value="PHOSPHOINOSITIDE-SPECIFIC PHOSPHOLIPASE C FAMILY PROTEIN"/>
    <property type="match status" value="1"/>
</dbReference>
<evidence type="ECO:0000256" key="9">
    <source>
        <dbReference type="ARBA" id="ARBA00023136"/>
    </source>
</evidence>
<comment type="catalytic activity">
    <reaction evidence="1 11">
        <text>a 1,2-diacyl-sn-glycero-3-phospho-(1D-myo-inositol-4,5-bisphosphate) + H2O = 1D-myo-inositol 1,4,5-trisphosphate + a 1,2-diacyl-sn-glycerol + H(+)</text>
        <dbReference type="Rhea" id="RHEA:33179"/>
        <dbReference type="ChEBI" id="CHEBI:15377"/>
        <dbReference type="ChEBI" id="CHEBI:15378"/>
        <dbReference type="ChEBI" id="CHEBI:17815"/>
        <dbReference type="ChEBI" id="CHEBI:58456"/>
        <dbReference type="ChEBI" id="CHEBI:203600"/>
        <dbReference type="EC" id="3.1.4.11"/>
    </reaction>
</comment>
<reference evidence="15" key="1">
    <citation type="submission" date="2018-11" db="EMBL/GenBank/DDBJ databases">
        <authorList>
            <consortium name="Genoscope - CEA"/>
            <person name="William W."/>
        </authorList>
    </citation>
    <scope>NUCLEOTIDE SEQUENCE</scope>
</reference>
<keyword evidence="7 11" id="KW-0442">Lipid degradation</keyword>
<feature type="domain" description="C2" evidence="13">
    <location>
        <begin position="476"/>
        <end position="605"/>
    </location>
</feature>
<dbReference type="PROSITE" id="PS50008">
    <property type="entry name" value="PIPLC_Y_DOMAIN"/>
    <property type="match status" value="1"/>
</dbReference>
<dbReference type="Pfam" id="PF00387">
    <property type="entry name" value="PI-PLC-Y"/>
    <property type="match status" value="1"/>
</dbReference>
<evidence type="ECO:0000256" key="12">
    <source>
        <dbReference type="SAM" id="MobiDB-lite"/>
    </source>
</evidence>
<dbReference type="Gene3D" id="3.20.20.190">
    <property type="entry name" value="Phosphatidylinositol (PI) phosphodiesterase"/>
    <property type="match status" value="1"/>
</dbReference>
<evidence type="ECO:0000256" key="11">
    <source>
        <dbReference type="RuleBase" id="RU361133"/>
    </source>
</evidence>
<evidence type="ECO:0000256" key="2">
    <source>
        <dbReference type="ARBA" id="ARBA00001913"/>
    </source>
</evidence>
<dbReference type="Gene3D" id="2.60.40.150">
    <property type="entry name" value="C2 domain"/>
    <property type="match status" value="1"/>
</dbReference>
<evidence type="ECO:0000256" key="1">
    <source>
        <dbReference type="ARBA" id="ARBA00001195"/>
    </source>
</evidence>
<dbReference type="InterPro" id="IPR000909">
    <property type="entry name" value="PLipase_C_PInositol-sp_X_dom"/>
</dbReference>
<dbReference type="InterPro" id="IPR035892">
    <property type="entry name" value="C2_domain_sf"/>
</dbReference>
<dbReference type="InterPro" id="IPR017946">
    <property type="entry name" value="PLC-like_Pdiesterase_TIM-brl"/>
</dbReference>
<proteinExistence type="predicted"/>